<name>A0A8H4IWU0_9PEZI</name>
<feature type="region of interest" description="Disordered" evidence="1">
    <location>
        <begin position="72"/>
        <end position="201"/>
    </location>
</feature>
<feature type="compositionally biased region" description="Low complexity" evidence="1">
    <location>
        <begin position="72"/>
        <end position="88"/>
    </location>
</feature>
<dbReference type="AlphaFoldDB" id="A0A8H4IWU0"/>
<evidence type="ECO:0000313" key="3">
    <source>
        <dbReference type="Proteomes" id="UP000572817"/>
    </source>
</evidence>
<organism evidence="2 3">
    <name type="scientific">Botryosphaeria dothidea</name>
    <dbReference type="NCBI Taxonomy" id="55169"/>
    <lineage>
        <taxon>Eukaryota</taxon>
        <taxon>Fungi</taxon>
        <taxon>Dikarya</taxon>
        <taxon>Ascomycota</taxon>
        <taxon>Pezizomycotina</taxon>
        <taxon>Dothideomycetes</taxon>
        <taxon>Dothideomycetes incertae sedis</taxon>
        <taxon>Botryosphaeriales</taxon>
        <taxon>Botryosphaeriaceae</taxon>
        <taxon>Botryosphaeria</taxon>
    </lineage>
</organism>
<reference evidence="2" key="1">
    <citation type="submission" date="2020-04" db="EMBL/GenBank/DDBJ databases">
        <title>Genome Assembly and Annotation of Botryosphaeria dothidea sdau 11-99, a Latent Pathogen of Apple Fruit Ring Rot in China.</title>
        <authorList>
            <person name="Yu C."/>
            <person name="Diao Y."/>
            <person name="Lu Q."/>
            <person name="Zhao J."/>
            <person name="Cui S."/>
            <person name="Peng C."/>
            <person name="He B."/>
            <person name="Liu H."/>
        </authorList>
    </citation>
    <scope>NUCLEOTIDE SEQUENCE [LARGE SCALE GENOMIC DNA]</scope>
    <source>
        <strain evidence="2">Sdau11-99</strain>
    </source>
</reference>
<protein>
    <submittedName>
        <fullName evidence="2">Uncharacterized protein</fullName>
    </submittedName>
</protein>
<feature type="compositionally biased region" description="Polar residues" evidence="1">
    <location>
        <begin position="138"/>
        <end position="170"/>
    </location>
</feature>
<evidence type="ECO:0000313" key="2">
    <source>
        <dbReference type="EMBL" id="KAF4308642.1"/>
    </source>
</evidence>
<dbReference type="EMBL" id="WWBZ02000022">
    <property type="protein sequence ID" value="KAF4308642.1"/>
    <property type="molecule type" value="Genomic_DNA"/>
</dbReference>
<gene>
    <name evidence="2" type="ORF">GTA08_BOTSDO04824</name>
</gene>
<evidence type="ECO:0000256" key="1">
    <source>
        <dbReference type="SAM" id="MobiDB-lite"/>
    </source>
</evidence>
<comment type="caution">
    <text evidence="2">The sequence shown here is derived from an EMBL/GenBank/DDBJ whole genome shotgun (WGS) entry which is preliminary data.</text>
</comment>
<keyword evidence="3" id="KW-1185">Reference proteome</keyword>
<accession>A0A8H4IWU0</accession>
<proteinExistence type="predicted"/>
<sequence>MSLTAASLFTHAPQPEIVENIAIAPAPILPLRAIPHIENKPLSADAASVLDDIQQVLLGVETDVVGGQIVPTSVQSQESSAQSTAQEETSTDADHRKRSHVLDATYGGLTPPSRPGDALPKPSEDAQNSRGNRRSDGTGKSSHVSSSRRPAGSSQASYDTSTAVDPTTWSHIPDPTYGGLTPPPRPTTSTFRTEYRSIGTA</sequence>
<dbReference type="Proteomes" id="UP000572817">
    <property type="component" value="Unassembled WGS sequence"/>
</dbReference>